<dbReference type="InterPro" id="IPR004256">
    <property type="entry name" value="DUF234"/>
</dbReference>
<evidence type="ECO:0000259" key="1">
    <source>
        <dbReference type="Pfam" id="PF01637"/>
    </source>
</evidence>
<reference evidence="3" key="1">
    <citation type="journal article" date="2021" name="PeerJ">
        <title>Extensive microbial diversity within the chicken gut microbiome revealed by metagenomics and culture.</title>
        <authorList>
            <person name="Gilroy R."/>
            <person name="Ravi A."/>
            <person name="Getino M."/>
            <person name="Pursley I."/>
            <person name="Horton D.L."/>
            <person name="Alikhan N.F."/>
            <person name="Baker D."/>
            <person name="Gharbi K."/>
            <person name="Hall N."/>
            <person name="Watson M."/>
            <person name="Adriaenssens E.M."/>
            <person name="Foster-Nyarko E."/>
            <person name="Jarju S."/>
            <person name="Secka A."/>
            <person name="Antonio M."/>
            <person name="Oren A."/>
            <person name="Chaudhuri R.R."/>
            <person name="La Ragione R."/>
            <person name="Hildebrand F."/>
            <person name="Pallen M.J."/>
        </authorList>
    </citation>
    <scope>NUCLEOTIDE SEQUENCE</scope>
    <source>
        <strain evidence="3">ChiSxjej3B15-24422</strain>
    </source>
</reference>
<evidence type="ECO:0000259" key="2">
    <source>
        <dbReference type="Pfam" id="PF03008"/>
    </source>
</evidence>
<dbReference type="EMBL" id="DXDD01000128">
    <property type="protein sequence ID" value="HIY61046.1"/>
    <property type="molecule type" value="Genomic_DNA"/>
</dbReference>
<dbReference type="InterPro" id="IPR036390">
    <property type="entry name" value="WH_DNA-bd_sf"/>
</dbReference>
<accession>A0A9D2C817</accession>
<dbReference type="Gene3D" id="3.40.50.300">
    <property type="entry name" value="P-loop containing nucleotide triphosphate hydrolases"/>
    <property type="match status" value="1"/>
</dbReference>
<name>A0A9D2C817_9FIRM</name>
<dbReference type="InterPro" id="IPR011579">
    <property type="entry name" value="ATPase_dom"/>
</dbReference>
<comment type="caution">
    <text evidence="3">The sequence shown here is derived from an EMBL/GenBank/DDBJ whole genome shotgun (WGS) entry which is preliminary data.</text>
</comment>
<dbReference type="AlphaFoldDB" id="A0A9D2C817"/>
<dbReference type="SUPFAM" id="SSF46785">
    <property type="entry name" value="Winged helix' DNA-binding domain"/>
    <property type="match status" value="1"/>
</dbReference>
<keyword evidence="3" id="KW-0067">ATP-binding</keyword>
<dbReference type="InterPro" id="IPR011335">
    <property type="entry name" value="Restrct_endonuc-II-like"/>
</dbReference>
<dbReference type="GO" id="GO:0005524">
    <property type="term" value="F:ATP binding"/>
    <property type="evidence" value="ECO:0007669"/>
    <property type="project" value="UniProtKB-KW"/>
</dbReference>
<dbReference type="InterPro" id="IPR027417">
    <property type="entry name" value="P-loop_NTPase"/>
</dbReference>
<protein>
    <submittedName>
        <fullName evidence="3">ATP-binding protein</fullName>
    </submittedName>
</protein>
<organism evidence="3 4">
    <name type="scientific">Candidatus Eisenbergiella pullistercoris</name>
    <dbReference type="NCBI Taxonomy" id="2838555"/>
    <lineage>
        <taxon>Bacteria</taxon>
        <taxon>Bacillati</taxon>
        <taxon>Bacillota</taxon>
        <taxon>Clostridia</taxon>
        <taxon>Lachnospirales</taxon>
        <taxon>Lachnospiraceae</taxon>
        <taxon>Eisenbergiella</taxon>
    </lineage>
</organism>
<reference evidence="3" key="2">
    <citation type="submission" date="2021-04" db="EMBL/GenBank/DDBJ databases">
        <authorList>
            <person name="Gilroy R."/>
        </authorList>
    </citation>
    <scope>NUCLEOTIDE SEQUENCE</scope>
    <source>
        <strain evidence="3">ChiSxjej3B15-24422</strain>
    </source>
</reference>
<evidence type="ECO:0000313" key="3">
    <source>
        <dbReference type="EMBL" id="HIY61046.1"/>
    </source>
</evidence>
<dbReference type="SUPFAM" id="SSF52540">
    <property type="entry name" value="P-loop containing nucleoside triphosphate hydrolases"/>
    <property type="match status" value="1"/>
</dbReference>
<dbReference type="Pfam" id="PF03008">
    <property type="entry name" value="DUF234"/>
    <property type="match status" value="1"/>
</dbReference>
<feature type="domain" description="ATPase" evidence="1">
    <location>
        <begin position="2"/>
        <end position="203"/>
    </location>
</feature>
<proteinExistence type="predicted"/>
<sequence length="467" mass="52923">MFIGREKELASLEQLYASGKFEFAVIYGRRRVGKTALISQFIKEKKAIYFMGVESSAGQNLENLSRNIMEYSTGILTEASFSSFQSALEYVFRLAKEERLILAIDEYPYVARSSGSLASTLQLLIDQYGKTSKLMLILCGSSMSYMEDQVLAYKAPLYGRRTAQIKLLPFDFEDTARCFPRFSPEDKALVYGIAGGTPQYLLQMDDRLSIAENIMRTFLNPVSFLFEEPENLLKQEVREPALYNAIITAIAAGASRMSEIAGKVGAETSVCASYLKNLTALGLIEKENPYGEKESRRAVYHISDNMFRFWYRFVPENSSLIGRGAAELAYRRIEPCLSDYMGKVFEEICRQYLWKLLLKGKSPVEFRMLGRWWGTDPATRSQAEIDIMGEQDKDTALFGECKWTNGKVDTGVLDTLAGRSRMFHYRRTQLYLFAKSGFTEGCAETAARMGNVTLVTYEEMLQFLLDG</sequence>
<gene>
    <name evidence="3" type="ORF">H9831_10290</name>
</gene>
<dbReference type="PANTHER" id="PTHR34704">
    <property type="entry name" value="ATPASE"/>
    <property type="match status" value="1"/>
</dbReference>
<dbReference type="Pfam" id="PF01637">
    <property type="entry name" value="ATPase_2"/>
    <property type="match status" value="1"/>
</dbReference>
<keyword evidence="3" id="KW-0547">Nucleotide-binding</keyword>
<dbReference type="PANTHER" id="PTHR34704:SF1">
    <property type="entry name" value="ATPASE"/>
    <property type="match status" value="1"/>
</dbReference>
<feature type="domain" description="DUF234" evidence="2">
    <location>
        <begin position="310"/>
        <end position="405"/>
    </location>
</feature>
<dbReference type="Proteomes" id="UP000824007">
    <property type="component" value="Unassembled WGS sequence"/>
</dbReference>
<evidence type="ECO:0000313" key="4">
    <source>
        <dbReference type="Proteomes" id="UP000824007"/>
    </source>
</evidence>
<dbReference type="SUPFAM" id="SSF52980">
    <property type="entry name" value="Restriction endonuclease-like"/>
    <property type="match status" value="1"/>
</dbReference>